<evidence type="ECO:0000313" key="4">
    <source>
        <dbReference type="Proteomes" id="UP000256257"/>
    </source>
</evidence>
<sequence length="315" mass="35905">MTVSTEKDQTAVGTGDLLKKWTAGARSYFLYKAERIPFRFAVSSARYAVKSIVYKGITVNLLYHPNHSENTDHLLENAKLSLDYCQQNFGKYPFKTVNFAEVSSFSRGFAATAYPSAIFMPEDMIFHANINADRKQDVINELAGHELSHLWWGNSQINPDDREGSVMLTETLAMYTEMMLYKKMHGQEKMLERIQVHQQIFENEKGLYENLPIYRATGEVPHISYSKGAVAMVELNRLLGEKNLNTALKSFLMNNFYPKKPTSLDLIHEFYKASPDTGTRKRIDRLFKSTDDIEITSGSEKPLNTSNPKEPIGSF</sequence>
<dbReference type="OrthoDB" id="100605at2"/>
<dbReference type="InterPro" id="IPR014782">
    <property type="entry name" value="Peptidase_M1_dom"/>
</dbReference>
<dbReference type="GO" id="GO:0043171">
    <property type="term" value="P:peptide catabolic process"/>
    <property type="evidence" value="ECO:0007669"/>
    <property type="project" value="TreeGrafter"/>
</dbReference>
<dbReference type="GO" id="GO:0005737">
    <property type="term" value="C:cytoplasm"/>
    <property type="evidence" value="ECO:0007669"/>
    <property type="project" value="TreeGrafter"/>
</dbReference>
<evidence type="ECO:0000259" key="2">
    <source>
        <dbReference type="Pfam" id="PF01433"/>
    </source>
</evidence>
<dbReference type="Proteomes" id="UP000256257">
    <property type="component" value="Unassembled WGS sequence"/>
</dbReference>
<feature type="domain" description="Peptidase M1 membrane alanine aminopeptidase" evidence="2">
    <location>
        <begin position="75"/>
        <end position="285"/>
    </location>
</feature>
<dbReference type="Pfam" id="PF01433">
    <property type="entry name" value="Peptidase_M1"/>
    <property type="match status" value="1"/>
</dbReference>
<proteinExistence type="predicted"/>
<dbReference type="GO" id="GO:0070006">
    <property type="term" value="F:metalloaminopeptidase activity"/>
    <property type="evidence" value="ECO:0007669"/>
    <property type="project" value="TreeGrafter"/>
</dbReference>
<dbReference type="RefSeq" id="WP_115928388.1">
    <property type="nucleotide sequence ID" value="NZ_QNVV01000009.1"/>
</dbReference>
<feature type="region of interest" description="Disordered" evidence="1">
    <location>
        <begin position="295"/>
        <end position="315"/>
    </location>
</feature>
<dbReference type="InterPro" id="IPR027268">
    <property type="entry name" value="Peptidase_M4/M1_CTD_sf"/>
</dbReference>
<gene>
    <name evidence="3" type="ORF">DRF67_11140</name>
</gene>
<evidence type="ECO:0000313" key="3">
    <source>
        <dbReference type="EMBL" id="REC47176.1"/>
    </source>
</evidence>
<evidence type="ECO:0000256" key="1">
    <source>
        <dbReference type="SAM" id="MobiDB-lite"/>
    </source>
</evidence>
<dbReference type="PANTHER" id="PTHR11533">
    <property type="entry name" value="PROTEASE M1 ZINC METALLOPROTEASE"/>
    <property type="match status" value="1"/>
</dbReference>
<accession>A0A3D9B1R7</accession>
<dbReference type="GO" id="GO:0008270">
    <property type="term" value="F:zinc ion binding"/>
    <property type="evidence" value="ECO:0007669"/>
    <property type="project" value="InterPro"/>
</dbReference>
<dbReference type="AlphaFoldDB" id="A0A3D9B1R7"/>
<dbReference type="Gene3D" id="1.10.390.10">
    <property type="entry name" value="Neutral Protease Domain 2"/>
    <property type="match status" value="1"/>
</dbReference>
<reference evidence="3 4" key="1">
    <citation type="submission" date="2018-06" db="EMBL/GenBank/DDBJ databases">
        <title>Novel Chryseobacterium species.</title>
        <authorList>
            <person name="Newman J."/>
            <person name="Hugo C."/>
            <person name="Oosthuizen L."/>
            <person name="Charimba G."/>
        </authorList>
    </citation>
    <scope>NUCLEOTIDE SEQUENCE [LARGE SCALE GENOMIC DNA]</scope>
    <source>
        <strain evidence="3 4">7_F195</strain>
    </source>
</reference>
<comment type="caution">
    <text evidence="3">The sequence shown here is derived from an EMBL/GenBank/DDBJ whole genome shotgun (WGS) entry which is preliminary data.</text>
</comment>
<dbReference type="GO" id="GO:0005615">
    <property type="term" value="C:extracellular space"/>
    <property type="evidence" value="ECO:0007669"/>
    <property type="project" value="TreeGrafter"/>
</dbReference>
<protein>
    <recommendedName>
        <fullName evidence="2">Peptidase M1 membrane alanine aminopeptidase domain-containing protein</fullName>
    </recommendedName>
</protein>
<dbReference type="PANTHER" id="PTHR11533:SF174">
    <property type="entry name" value="PUROMYCIN-SENSITIVE AMINOPEPTIDASE-RELATED"/>
    <property type="match status" value="1"/>
</dbReference>
<feature type="compositionally biased region" description="Polar residues" evidence="1">
    <location>
        <begin position="296"/>
        <end position="308"/>
    </location>
</feature>
<name>A0A3D9B1R7_9FLAO</name>
<keyword evidence="4" id="KW-1185">Reference proteome</keyword>
<organism evidence="3 4">
    <name type="scientific">Chryseobacterium pennipullorum</name>
    <dbReference type="NCBI Taxonomy" id="2258963"/>
    <lineage>
        <taxon>Bacteria</taxon>
        <taxon>Pseudomonadati</taxon>
        <taxon>Bacteroidota</taxon>
        <taxon>Flavobacteriia</taxon>
        <taxon>Flavobacteriales</taxon>
        <taxon>Weeksellaceae</taxon>
        <taxon>Chryseobacterium group</taxon>
        <taxon>Chryseobacterium</taxon>
    </lineage>
</organism>
<dbReference type="GO" id="GO:0042277">
    <property type="term" value="F:peptide binding"/>
    <property type="evidence" value="ECO:0007669"/>
    <property type="project" value="TreeGrafter"/>
</dbReference>
<dbReference type="GO" id="GO:0016020">
    <property type="term" value="C:membrane"/>
    <property type="evidence" value="ECO:0007669"/>
    <property type="project" value="TreeGrafter"/>
</dbReference>
<dbReference type="InterPro" id="IPR050344">
    <property type="entry name" value="Peptidase_M1_aminopeptidases"/>
</dbReference>
<dbReference type="EMBL" id="QNVV01000009">
    <property type="protein sequence ID" value="REC47176.1"/>
    <property type="molecule type" value="Genomic_DNA"/>
</dbReference>
<dbReference type="SUPFAM" id="SSF55486">
    <property type="entry name" value="Metalloproteases ('zincins'), catalytic domain"/>
    <property type="match status" value="1"/>
</dbReference>